<evidence type="ECO:0000256" key="3">
    <source>
        <dbReference type="ARBA" id="ARBA00022692"/>
    </source>
</evidence>
<feature type="transmembrane region" description="Helical" evidence="6">
    <location>
        <begin position="45"/>
        <end position="73"/>
    </location>
</feature>
<dbReference type="GO" id="GO:0005886">
    <property type="term" value="C:plasma membrane"/>
    <property type="evidence" value="ECO:0007669"/>
    <property type="project" value="UniProtKB-SubCell"/>
</dbReference>
<feature type="transmembrane region" description="Helical" evidence="6">
    <location>
        <begin position="127"/>
        <end position="148"/>
    </location>
</feature>
<feature type="transmembrane region" description="Helical" evidence="6">
    <location>
        <begin position="79"/>
        <end position="97"/>
    </location>
</feature>
<gene>
    <name evidence="7" type="ORF">F0357_11555</name>
</gene>
<evidence type="ECO:0000256" key="1">
    <source>
        <dbReference type="ARBA" id="ARBA00004651"/>
    </source>
</evidence>
<dbReference type="PANTHER" id="PTHR30086:SF20">
    <property type="entry name" value="ARGININE EXPORTER PROTEIN ARGO-RELATED"/>
    <property type="match status" value="1"/>
</dbReference>
<proteinExistence type="predicted"/>
<feature type="transmembrane region" description="Helical" evidence="6">
    <location>
        <begin position="154"/>
        <end position="179"/>
    </location>
</feature>
<organism evidence="7 8">
    <name type="scientific">Segnochrobactrum spirostomi</name>
    <dbReference type="NCBI Taxonomy" id="2608987"/>
    <lineage>
        <taxon>Bacteria</taxon>
        <taxon>Pseudomonadati</taxon>
        <taxon>Pseudomonadota</taxon>
        <taxon>Alphaproteobacteria</taxon>
        <taxon>Hyphomicrobiales</taxon>
        <taxon>Segnochrobactraceae</taxon>
        <taxon>Segnochrobactrum</taxon>
    </lineage>
</organism>
<keyword evidence="4 6" id="KW-1133">Transmembrane helix</keyword>
<dbReference type="Pfam" id="PF01810">
    <property type="entry name" value="LysE"/>
    <property type="match status" value="1"/>
</dbReference>
<name>A0A6A7Y504_9HYPH</name>
<dbReference type="PANTHER" id="PTHR30086">
    <property type="entry name" value="ARGININE EXPORTER PROTEIN ARGO"/>
    <property type="match status" value="1"/>
</dbReference>
<dbReference type="RefSeq" id="WP_153481447.1">
    <property type="nucleotide sequence ID" value="NZ_VWNA01000001.1"/>
</dbReference>
<dbReference type="EMBL" id="VWNA01000001">
    <property type="protein sequence ID" value="MQT13268.1"/>
    <property type="molecule type" value="Genomic_DNA"/>
</dbReference>
<keyword evidence="8" id="KW-1185">Reference proteome</keyword>
<keyword evidence="3 6" id="KW-0812">Transmembrane</keyword>
<evidence type="ECO:0000256" key="4">
    <source>
        <dbReference type="ARBA" id="ARBA00022989"/>
    </source>
</evidence>
<dbReference type="Proteomes" id="UP000332515">
    <property type="component" value="Unassembled WGS sequence"/>
</dbReference>
<reference evidence="7 8" key="1">
    <citation type="submission" date="2019-09" db="EMBL/GenBank/DDBJ databases">
        <title>Segnochrobactrum spirostomi gen. nov., sp. nov., isolated from the ciliate Spirostomum cf. yagiui and description of a novel family, Segnochrobactraceae fam. nov. within the order Rhizobiales of the class Alphaproteobacteria.</title>
        <authorList>
            <person name="Akter S."/>
            <person name="Shazib S.U.A."/>
            <person name="Shin M.K."/>
        </authorList>
    </citation>
    <scope>NUCLEOTIDE SEQUENCE [LARGE SCALE GENOMIC DNA]</scope>
    <source>
        <strain evidence="7 8">Sp-1</strain>
    </source>
</reference>
<dbReference type="GO" id="GO:0015171">
    <property type="term" value="F:amino acid transmembrane transporter activity"/>
    <property type="evidence" value="ECO:0007669"/>
    <property type="project" value="TreeGrafter"/>
</dbReference>
<accession>A0A6A7Y504</accession>
<evidence type="ECO:0000256" key="5">
    <source>
        <dbReference type="ARBA" id="ARBA00023136"/>
    </source>
</evidence>
<evidence type="ECO:0000256" key="2">
    <source>
        <dbReference type="ARBA" id="ARBA00022475"/>
    </source>
</evidence>
<evidence type="ECO:0000313" key="8">
    <source>
        <dbReference type="Proteomes" id="UP000332515"/>
    </source>
</evidence>
<sequence>MLDHSIILAPLLAFTVAAGLLTITPGLDTALVVRTAAVDGARSALLAGLGVSAGVLVWGLAASAGLGALLAASQLAYDAVRIAGAVYLVVLGARMILRPRRDGLVTSGEAVATEEGSSRRTAFLRGLLTNLLNPKVGVFYVTFLPQFVPAGVPVVPFSVLLAGLHVTMGMVWFVVLVAATRPLARWLSRPAVATALDRVTGGIFLAFGLRLALERR</sequence>
<dbReference type="AlphaFoldDB" id="A0A6A7Y504"/>
<comment type="subcellular location">
    <subcellularLocation>
        <location evidence="1">Cell membrane</location>
        <topology evidence="1">Multi-pass membrane protein</topology>
    </subcellularLocation>
</comment>
<comment type="caution">
    <text evidence="7">The sequence shown here is derived from an EMBL/GenBank/DDBJ whole genome shotgun (WGS) entry which is preliminary data.</text>
</comment>
<dbReference type="InterPro" id="IPR001123">
    <property type="entry name" value="LeuE-type"/>
</dbReference>
<dbReference type="PIRSF" id="PIRSF006324">
    <property type="entry name" value="LeuE"/>
    <property type="match status" value="1"/>
</dbReference>
<feature type="transmembrane region" description="Helical" evidence="6">
    <location>
        <begin position="6"/>
        <end position="33"/>
    </location>
</feature>
<evidence type="ECO:0000256" key="6">
    <source>
        <dbReference type="SAM" id="Phobius"/>
    </source>
</evidence>
<evidence type="ECO:0000313" key="7">
    <source>
        <dbReference type="EMBL" id="MQT13268.1"/>
    </source>
</evidence>
<keyword evidence="5 6" id="KW-0472">Membrane</keyword>
<keyword evidence="2" id="KW-1003">Cell membrane</keyword>
<protein>
    <submittedName>
        <fullName evidence="7">LysE family translocator</fullName>
    </submittedName>
</protein>